<keyword evidence="3" id="KW-1185">Reference proteome</keyword>
<protein>
    <submittedName>
        <fullName evidence="2">DUF4214 domain-containing protein</fullName>
    </submittedName>
</protein>
<gene>
    <name evidence="2" type="ORF">FIM25_14880</name>
</gene>
<dbReference type="EMBL" id="VDMB01000028">
    <property type="protein sequence ID" value="TYT73489.1"/>
    <property type="molecule type" value="Genomic_DNA"/>
</dbReference>
<dbReference type="Pfam" id="PF13946">
    <property type="entry name" value="DUF4214"/>
    <property type="match status" value="1"/>
</dbReference>
<feature type="domain" description="DUF4214" evidence="1">
    <location>
        <begin position="33"/>
        <end position="100"/>
    </location>
</feature>
<dbReference type="AlphaFoldDB" id="A0A5S5MCW9"/>
<organism evidence="2 3">
    <name type="scientific">Desulfobotulus mexicanus</name>
    <dbReference type="NCBI Taxonomy" id="2586642"/>
    <lineage>
        <taxon>Bacteria</taxon>
        <taxon>Pseudomonadati</taxon>
        <taxon>Thermodesulfobacteriota</taxon>
        <taxon>Desulfobacteria</taxon>
        <taxon>Desulfobacterales</taxon>
        <taxon>Desulfobacteraceae</taxon>
        <taxon>Desulfobotulus</taxon>
    </lineage>
</organism>
<proteinExistence type="predicted"/>
<dbReference type="RefSeq" id="WP_139450652.1">
    <property type="nucleotide sequence ID" value="NZ_VDMB01000028.1"/>
</dbReference>
<name>A0A5S5MCW9_9BACT</name>
<reference evidence="2 3" key="1">
    <citation type="submission" date="2019-06" db="EMBL/GenBank/DDBJ databases">
        <title>Desulfobotulus mexicanus sp. nov., a novel sulfate-reducing bacterium isolated from the sediment of an alkaline crater lake in Mexico.</title>
        <authorList>
            <person name="Hirschler-Rea A."/>
        </authorList>
    </citation>
    <scope>NUCLEOTIDE SEQUENCE [LARGE SCALE GENOMIC DNA]</scope>
    <source>
        <strain evidence="2 3">PAR22N</strain>
    </source>
</reference>
<dbReference type="OrthoDB" id="5506679at2"/>
<dbReference type="Proteomes" id="UP000321899">
    <property type="component" value="Unassembled WGS sequence"/>
</dbReference>
<evidence type="ECO:0000313" key="2">
    <source>
        <dbReference type="EMBL" id="TYT73489.1"/>
    </source>
</evidence>
<sequence length="962" mass="95879">MQVSQLYVALFGRASEGAGNKFWQGAEDMQSAAQGMVETDAAEEFYGDKYDDDAAFVEMLYLNTMNKAPDAEGLDHWVASLEGGASRGEVAAEFIAAIEDNKEIDPVGYATFNNRVAVSDYTADKVPGEDLKVSELDEFVGYVSEVTDDESTVAAAKEKVDADVPDPGVPGETITLTTGTDIVGPEVEDADFRTTENNDTIKAVSSSLSSARTLDAADQIDGGKGNNTLEVDMQGSFTGFTGDGFMKNVQTVTLANDGTIARTFSAKQVEGVEAYNLTGAINLSDLGSTDAAVNLADRASGTTTIAYASKVTDGTDDALALGLTNIGTVAVKNAAGTVTTPEAAVTVTAAGIEEINITATGVNIVALGANNAKALTAAGDGSLKLTDVGSGLKTLDASGLKGDLDVNLSSATGVTSVLAGAGDDIIRAGANDLAINAEINGGAGNNTLALSGAINTVQYQMAGVQTIEIAAVTGMTFSAVNTTGVESLVVKGAANNAVFANMGTIDLGVTLVRAASGSVGSDNSGSTTLNVSGGTKATPTTALVNTSFSKASSVELNVAQYNTLGDGTNGNITATAAQSFTANLAGAVDNTITLAAATSAVFIDTNITTDNTVALVATKLTDLVVTNAGDFTLTGSNLSSLETLTVNASKHFDGTNIALAKISSIELAGSGDAAQVTLDDLGSTTLDYGISVNAEGLAAGLDIGTIDTAAAGTISVNVAGVLGDVGIGNITVANTGAGALTGSITIDANGTAGDIELGALHAKVVTVDASGALGTVTGTGGLTNTVDITAETATFNGSALGVNEVVVNASKSATITGGIDDDLITVGNSVAGTKAVFTVTTGLGDDVIAIGTVNGALRLTITDFSVGDANIATASFTGTDFSTTGAAEVATFLTSALGTAVAAEAVSEAYTGSYAEGIFVYGNTVHAATDSATTGTYDDGDVLITFTGVTAADVTAAADLIS</sequence>
<accession>A0A5S5MCW9</accession>
<dbReference type="InterPro" id="IPR025282">
    <property type="entry name" value="DUF4214"/>
</dbReference>
<comment type="caution">
    <text evidence="2">The sequence shown here is derived from an EMBL/GenBank/DDBJ whole genome shotgun (WGS) entry which is preliminary data.</text>
</comment>
<evidence type="ECO:0000259" key="1">
    <source>
        <dbReference type="Pfam" id="PF13946"/>
    </source>
</evidence>
<evidence type="ECO:0000313" key="3">
    <source>
        <dbReference type="Proteomes" id="UP000321899"/>
    </source>
</evidence>